<evidence type="ECO:0000256" key="4">
    <source>
        <dbReference type="ARBA" id="ARBA00023163"/>
    </source>
</evidence>
<dbReference type="Pfam" id="PF16496">
    <property type="entry name" value="SWIRM-assoc_2"/>
    <property type="match status" value="1"/>
</dbReference>
<dbReference type="GO" id="GO:0006355">
    <property type="term" value="P:regulation of DNA-templated transcription"/>
    <property type="evidence" value="ECO:0007669"/>
    <property type="project" value="UniProtKB-ARBA"/>
</dbReference>
<accession>A0A8H7V7Q9</accession>
<dbReference type="PROSITE" id="PS52032">
    <property type="entry name" value="MARR_BRCT_CHROMO"/>
    <property type="match status" value="1"/>
</dbReference>
<name>A0A8H7V7Q9_9FUNG</name>
<dbReference type="EMBL" id="JAEPRC010000039">
    <property type="protein sequence ID" value="KAG2213261.1"/>
    <property type="molecule type" value="Genomic_DNA"/>
</dbReference>
<dbReference type="PANTHER" id="PTHR15381:SF1">
    <property type="entry name" value="CHONDROITIN SULFATE PROTEOGLYCAN 5"/>
    <property type="match status" value="1"/>
</dbReference>
<dbReference type="Proteomes" id="UP000650833">
    <property type="component" value="Unassembled WGS sequence"/>
</dbReference>
<keyword evidence="5" id="KW-0539">Nucleus</keyword>
<keyword evidence="14" id="KW-1185">Reference proteome</keyword>
<dbReference type="PROSITE" id="PS51294">
    <property type="entry name" value="HTH_MYB"/>
    <property type="match status" value="1"/>
</dbReference>
<dbReference type="InterPro" id="IPR032450">
    <property type="entry name" value="SMARCC_N"/>
</dbReference>
<dbReference type="PROSITE" id="PS50090">
    <property type="entry name" value="MYB_LIKE"/>
    <property type="match status" value="1"/>
</dbReference>
<dbReference type="PANTHER" id="PTHR15381">
    <property type="entry name" value="CHONDROITIN SULFATE PROTEOGLYCAN 5 -RELATED"/>
    <property type="match status" value="1"/>
</dbReference>
<keyword evidence="4" id="KW-0804">Transcription</keyword>
<feature type="domain" description="SWIRM" evidence="9">
    <location>
        <begin position="330"/>
        <end position="427"/>
    </location>
</feature>
<evidence type="ECO:0000259" key="11">
    <source>
        <dbReference type="PROSITE" id="PS51294"/>
    </source>
</evidence>
<dbReference type="PROSITE" id="PS51293">
    <property type="entry name" value="SANT"/>
    <property type="match status" value="1"/>
</dbReference>
<dbReference type="GO" id="GO:0048858">
    <property type="term" value="P:cell projection morphogenesis"/>
    <property type="evidence" value="ECO:0007669"/>
    <property type="project" value="TreeGrafter"/>
</dbReference>
<dbReference type="GO" id="GO:0006325">
    <property type="term" value="P:chromatin organization"/>
    <property type="evidence" value="ECO:0007669"/>
    <property type="project" value="UniProtKB-KW"/>
</dbReference>
<dbReference type="SMART" id="SM00717">
    <property type="entry name" value="SANT"/>
    <property type="match status" value="1"/>
</dbReference>
<proteinExistence type="inferred from homology"/>
<reference evidence="13" key="1">
    <citation type="submission" date="2020-12" db="EMBL/GenBank/DDBJ databases">
        <title>Metabolic potential, ecology and presence of endohyphal bacteria is reflected in genomic diversity of Mucoromycotina.</title>
        <authorList>
            <person name="Muszewska A."/>
            <person name="Okrasinska A."/>
            <person name="Steczkiewicz K."/>
            <person name="Drgas O."/>
            <person name="Orlowska M."/>
            <person name="Perlinska-Lenart U."/>
            <person name="Aleksandrzak-Piekarczyk T."/>
            <person name="Szatraj K."/>
            <person name="Zielenkiewicz U."/>
            <person name="Pilsyk S."/>
            <person name="Malc E."/>
            <person name="Mieczkowski P."/>
            <person name="Kruszewska J.S."/>
            <person name="Biernat P."/>
            <person name="Pawlowska J."/>
        </authorList>
    </citation>
    <scope>NUCLEOTIDE SEQUENCE</scope>
    <source>
        <strain evidence="13">CBS 226.32</strain>
    </source>
</reference>
<feature type="domain" description="Chromo" evidence="12">
    <location>
        <begin position="1"/>
        <end position="297"/>
    </location>
</feature>
<feature type="region of interest" description="Disordered" evidence="7">
    <location>
        <begin position="454"/>
        <end position="509"/>
    </location>
</feature>
<dbReference type="SUPFAM" id="SSF46689">
    <property type="entry name" value="Homeodomain-like"/>
    <property type="match status" value="2"/>
</dbReference>
<dbReference type="Pfam" id="PF16495">
    <property type="entry name" value="SWIRM-assoc_1"/>
    <property type="match status" value="1"/>
</dbReference>
<dbReference type="AlphaFoldDB" id="A0A8H7V7Q9"/>
<comment type="subcellular location">
    <subcellularLocation>
        <location evidence="1">Nucleus</location>
    </subcellularLocation>
</comment>
<evidence type="ECO:0000259" key="9">
    <source>
        <dbReference type="PROSITE" id="PS50934"/>
    </source>
</evidence>
<organism evidence="13 14">
    <name type="scientific">Mucor plumbeus</name>
    <dbReference type="NCBI Taxonomy" id="97098"/>
    <lineage>
        <taxon>Eukaryota</taxon>
        <taxon>Fungi</taxon>
        <taxon>Fungi incertae sedis</taxon>
        <taxon>Mucoromycota</taxon>
        <taxon>Mucoromycotina</taxon>
        <taxon>Mucoromycetes</taxon>
        <taxon>Mucorales</taxon>
        <taxon>Mucorineae</taxon>
        <taxon>Mucoraceae</taxon>
        <taxon>Mucor</taxon>
    </lineage>
</organism>
<dbReference type="Pfam" id="PF04433">
    <property type="entry name" value="SWIRM"/>
    <property type="match status" value="1"/>
</dbReference>
<dbReference type="InterPro" id="IPR009057">
    <property type="entry name" value="Homeodomain-like_sf"/>
</dbReference>
<evidence type="ECO:0000259" key="12">
    <source>
        <dbReference type="PROSITE" id="PS52032"/>
    </source>
</evidence>
<evidence type="ECO:0000259" key="8">
    <source>
        <dbReference type="PROSITE" id="PS50090"/>
    </source>
</evidence>
<dbReference type="InterPro" id="IPR036388">
    <property type="entry name" value="WH-like_DNA-bd_sf"/>
</dbReference>
<dbReference type="OrthoDB" id="118550at2759"/>
<gene>
    <name evidence="13" type="ORF">INT46_002482</name>
</gene>
<feature type="region of interest" description="Disordered" evidence="7">
    <location>
        <begin position="569"/>
        <end position="589"/>
    </location>
</feature>
<dbReference type="InterPro" id="IPR017930">
    <property type="entry name" value="Myb_dom"/>
</dbReference>
<feature type="region of interest" description="Disordered" evidence="7">
    <location>
        <begin position="286"/>
        <end position="314"/>
    </location>
</feature>
<feature type="domain" description="SANT" evidence="10">
    <location>
        <begin position="585"/>
        <end position="636"/>
    </location>
</feature>
<feature type="compositionally biased region" description="Basic and acidic residues" evidence="7">
    <location>
        <begin position="468"/>
        <end position="477"/>
    </location>
</feature>
<dbReference type="InterPro" id="IPR007526">
    <property type="entry name" value="SWIRM"/>
</dbReference>
<evidence type="ECO:0000313" key="14">
    <source>
        <dbReference type="Proteomes" id="UP000650833"/>
    </source>
</evidence>
<dbReference type="InterPro" id="IPR017884">
    <property type="entry name" value="SANT_dom"/>
</dbReference>
<dbReference type="FunFam" id="1.10.10.10:FF:000020">
    <property type="entry name" value="SWI/SNF complex subunit SMARCC2 isoform c"/>
    <property type="match status" value="1"/>
</dbReference>
<dbReference type="Pfam" id="PF00249">
    <property type="entry name" value="Myb_DNA-binding"/>
    <property type="match status" value="1"/>
</dbReference>
<evidence type="ECO:0000256" key="2">
    <source>
        <dbReference type="ARBA" id="ARBA00022853"/>
    </source>
</evidence>
<evidence type="ECO:0000313" key="13">
    <source>
        <dbReference type="EMBL" id="KAG2213261.1"/>
    </source>
</evidence>
<evidence type="ECO:0000256" key="6">
    <source>
        <dbReference type="ARBA" id="ARBA00049655"/>
    </source>
</evidence>
<evidence type="ECO:0000256" key="5">
    <source>
        <dbReference type="ARBA" id="ARBA00023242"/>
    </source>
</evidence>
<evidence type="ECO:0000256" key="7">
    <source>
        <dbReference type="SAM" id="MobiDB-lite"/>
    </source>
</evidence>
<comment type="similarity">
    <text evidence="6">Belongs to the SMARCC family.</text>
</comment>
<keyword evidence="3" id="KW-0805">Transcription regulation</keyword>
<dbReference type="CDD" id="cd00167">
    <property type="entry name" value="SANT"/>
    <property type="match status" value="1"/>
</dbReference>
<keyword evidence="2" id="KW-0156">Chromatin regulator</keyword>
<feature type="compositionally biased region" description="Low complexity" evidence="7">
    <location>
        <begin position="478"/>
        <end position="500"/>
    </location>
</feature>
<dbReference type="Gene3D" id="1.10.10.10">
    <property type="entry name" value="Winged helix-like DNA-binding domain superfamily/Winged helix DNA-binding domain"/>
    <property type="match status" value="1"/>
</dbReference>
<dbReference type="GO" id="GO:0016514">
    <property type="term" value="C:SWI/SNF complex"/>
    <property type="evidence" value="ECO:0007669"/>
    <property type="project" value="UniProtKB-ARBA"/>
</dbReference>
<sequence length="858" mass="98701">MSAPRRPKIDIDYYEQPKTIGFFESIINSLHVDLDKENADTSFSAPDLSYFTAHFQKFQLDHLGKDAMEKAKRQRKTLQTGIPFSLFNVYQLDSDSPLYCILKAAYKFKSDNAIVDWRFDAKDEIPTYLNMVQVIKQALVDAEFDISIPCVLFDAAIDEQKKQKLTLLVEGLGGTLAKRDFEATFIVHNEEITLDKHHKNWRLISKEQEQKDGENEQALVHWIGLPDSYNTRLLLSSCSKDKEQISDLPQEKQKAPWNIALNWVEDSAKYNEWMSPLDYVIAEKQKAQLPKRKRPTEEELEEEANKKQRTPAPTQEDIARQFMPVQQHEVIIPSYAAWFDIAAIHSIETRGLPEFFNSKNKSKNPTIYKEYRDFMVNTYRLNPLEYLTVTACRRNMTGDVCAIIRVHAFLEQWGLINYQMDPTAKPTAIGPPFEGQIKIVAELPAGFQKTIKKETGEDVPMSPITTHHTLENEKDPNTDSNHAKSSSASTSADINATTSINDNDTSKKTKPAIDLNLDLRVDIYEAAAKLYEEKKNLETCASCNTTFKDGYHHGTTFICSPCYEADKLPKSGSKKEDFQKKESPQKETEWTDQEDMFLLEGLEMYPDDWDKVAEHVSTKTREACILHYLKLPTADPRIDAQVKRLGLLDFNRKDNVENPIMSVVAFLASNVKPKVAASAIRDVEENDEKDMELTDDQTQVDSLNATYTLIQTKIAKFSSRMSGFEKMEALVDKERRNLEKERFLIRQEHLAIRNQMDSIYGRMFQERQAKLAKEQQHRMALELQQQQAKEELMPPHIVVRLPNEMLSPEELEAQNQIRSKYPVQYLQRQHALSIQFQQKQQQQQGVMLNTAGNHAQPQ</sequence>
<evidence type="ECO:0000256" key="3">
    <source>
        <dbReference type="ARBA" id="ARBA00023015"/>
    </source>
</evidence>
<evidence type="ECO:0000259" key="10">
    <source>
        <dbReference type="PROSITE" id="PS51293"/>
    </source>
</evidence>
<feature type="domain" description="Myb-like" evidence="8">
    <location>
        <begin position="582"/>
        <end position="632"/>
    </location>
</feature>
<dbReference type="FunFam" id="1.10.10.60:FF:000014">
    <property type="entry name" value="SWI/SNF complex subunit SMARCC2 isoform C"/>
    <property type="match status" value="1"/>
</dbReference>
<dbReference type="InterPro" id="IPR049898">
    <property type="entry name" value="MARR_BRCT_CHROMO"/>
</dbReference>
<feature type="domain" description="HTH myb-type" evidence="11">
    <location>
        <begin position="590"/>
        <end position="638"/>
    </location>
</feature>
<dbReference type="PROSITE" id="PS50934">
    <property type="entry name" value="SWIRM"/>
    <property type="match status" value="1"/>
</dbReference>
<evidence type="ECO:0000256" key="1">
    <source>
        <dbReference type="ARBA" id="ARBA00004123"/>
    </source>
</evidence>
<comment type="caution">
    <text evidence="13">The sequence shown here is derived from an EMBL/GenBank/DDBJ whole genome shotgun (WGS) entry which is preliminary data.</text>
</comment>
<dbReference type="Gene3D" id="1.10.10.60">
    <property type="entry name" value="Homeodomain-like"/>
    <property type="match status" value="1"/>
</dbReference>
<protein>
    <submittedName>
        <fullName evidence="13">Uncharacterized protein</fullName>
    </submittedName>
</protein>
<dbReference type="InterPro" id="IPR001005">
    <property type="entry name" value="SANT/Myb"/>
</dbReference>
<dbReference type="InterPro" id="IPR032451">
    <property type="entry name" value="SMARCC_C"/>
</dbReference>